<protein>
    <submittedName>
        <fullName evidence="4">RHS repeat-associated core domain-containing protein</fullName>
    </submittedName>
</protein>
<feature type="domain" description="RHS protein conserved region" evidence="3">
    <location>
        <begin position="27"/>
        <end position="58"/>
    </location>
</feature>
<accession>A0A1M6H9A4</accession>
<dbReference type="Proteomes" id="UP000184171">
    <property type="component" value="Unassembled WGS sequence"/>
</dbReference>
<gene>
    <name evidence="4" type="ORF">SAMN02745165_01742</name>
</gene>
<reference evidence="4 5" key="1">
    <citation type="submission" date="2016-11" db="EMBL/GenBank/DDBJ databases">
        <authorList>
            <person name="Jaros S."/>
            <person name="Januszkiewicz K."/>
            <person name="Wedrychowicz H."/>
        </authorList>
    </citation>
    <scope>NUCLEOTIDE SEQUENCE [LARGE SCALE GENOMIC DNA]</scope>
    <source>
        <strain evidence="4 5">DSM 5091</strain>
    </source>
</reference>
<organism evidence="4 5">
    <name type="scientific">Malonomonas rubra DSM 5091</name>
    <dbReference type="NCBI Taxonomy" id="1122189"/>
    <lineage>
        <taxon>Bacteria</taxon>
        <taxon>Pseudomonadati</taxon>
        <taxon>Thermodesulfobacteriota</taxon>
        <taxon>Desulfuromonadia</taxon>
        <taxon>Desulfuromonadales</taxon>
        <taxon>Geopsychrobacteraceae</taxon>
        <taxon>Malonomonas</taxon>
    </lineage>
</organism>
<name>A0A1M6H9A4_MALRU</name>
<evidence type="ECO:0000256" key="1">
    <source>
        <dbReference type="SAM" id="MobiDB-lite"/>
    </source>
</evidence>
<dbReference type="RefSeq" id="WP_161947633.1">
    <property type="nucleotide sequence ID" value="NZ_FQZT01000005.1"/>
</dbReference>
<dbReference type="NCBIfam" id="TIGR03696">
    <property type="entry name" value="Rhs_assc_core"/>
    <property type="match status" value="1"/>
</dbReference>
<feature type="chain" id="PRO_5009918037" evidence="2">
    <location>
        <begin position="24"/>
        <end position="296"/>
    </location>
</feature>
<dbReference type="AlphaFoldDB" id="A0A1M6H9A4"/>
<dbReference type="InterPro" id="IPR001826">
    <property type="entry name" value="RHS"/>
</dbReference>
<dbReference type="PANTHER" id="PTHR32305:SF15">
    <property type="entry name" value="PROTEIN RHSA-RELATED"/>
    <property type="match status" value="1"/>
</dbReference>
<evidence type="ECO:0000313" key="4">
    <source>
        <dbReference type="EMBL" id="SHJ18792.1"/>
    </source>
</evidence>
<evidence type="ECO:0000313" key="5">
    <source>
        <dbReference type="Proteomes" id="UP000184171"/>
    </source>
</evidence>
<dbReference type="InterPro" id="IPR050708">
    <property type="entry name" value="T6SS_VgrG/RHS"/>
</dbReference>
<dbReference type="InterPro" id="IPR032869">
    <property type="entry name" value="WHH_dom_containing"/>
</dbReference>
<dbReference type="OrthoDB" id="9757552at2"/>
<feature type="signal peptide" evidence="2">
    <location>
        <begin position="1"/>
        <end position="23"/>
    </location>
</feature>
<dbReference type="STRING" id="1122189.SAMN02745165_01742"/>
<dbReference type="Pfam" id="PF03527">
    <property type="entry name" value="RHS"/>
    <property type="match status" value="1"/>
</dbReference>
<evidence type="ECO:0000256" key="2">
    <source>
        <dbReference type="SAM" id="SignalP"/>
    </source>
</evidence>
<dbReference type="Pfam" id="PF14414">
    <property type="entry name" value="WHH"/>
    <property type="match status" value="1"/>
</dbReference>
<dbReference type="PANTHER" id="PTHR32305">
    <property type="match status" value="1"/>
</dbReference>
<dbReference type="InterPro" id="IPR022385">
    <property type="entry name" value="Rhs_assc_core"/>
</dbReference>
<keyword evidence="2" id="KW-0732">Signal</keyword>
<feature type="region of interest" description="Disordered" evidence="1">
    <location>
        <begin position="186"/>
        <end position="206"/>
    </location>
</feature>
<evidence type="ECO:0000259" key="3">
    <source>
        <dbReference type="Pfam" id="PF03527"/>
    </source>
</evidence>
<keyword evidence="5" id="KW-1185">Reference proteome</keyword>
<proteinExistence type="predicted"/>
<sequence>MKAIKFYLRAVALLLMLVLPAQAADVITFYHTDPIGTPLAISDSSGKKVWGADYKPFGEEYSINGTQKSDKRFAGKEKDTETGLNYFVARYMAVEPGRFLAVEPVRGVDEFSGQINALLIASPQAMNVYAYSLNNPYKYVDSDGNSPLISDGPQHSVHKWNAGIIRQGAGGTQSGNLNANASRLPGLQKVNGRTPINSKYAGKTHPSGVRFKETGYPDFKPYAKAEVKIRNLTGDVKRDSAMANKAIGRSQTPKDHTWHHVEDGITMQLVPRKIHQSVRHTGGSAVLREINKNMKP</sequence>
<dbReference type="Gene3D" id="2.180.10.10">
    <property type="entry name" value="RHS repeat-associated core"/>
    <property type="match status" value="1"/>
</dbReference>
<dbReference type="EMBL" id="FQZT01000005">
    <property type="protein sequence ID" value="SHJ18792.1"/>
    <property type="molecule type" value="Genomic_DNA"/>
</dbReference>